<dbReference type="Proteomes" id="UP001175261">
    <property type="component" value="Unassembled WGS sequence"/>
</dbReference>
<dbReference type="GO" id="GO:0045944">
    <property type="term" value="P:positive regulation of transcription by RNA polymerase II"/>
    <property type="evidence" value="ECO:0007669"/>
    <property type="project" value="InterPro"/>
</dbReference>
<gene>
    <name evidence="10" type="ORF">NLU13_0094</name>
</gene>
<evidence type="ECO:0000256" key="2">
    <source>
        <dbReference type="ARBA" id="ARBA00007163"/>
    </source>
</evidence>
<evidence type="ECO:0000259" key="9">
    <source>
        <dbReference type="PROSITE" id="PS50217"/>
    </source>
</evidence>
<feature type="domain" description="BZIP" evidence="9">
    <location>
        <begin position="111"/>
        <end position="169"/>
    </location>
</feature>
<sequence length="534" mass="59094">MQQTTQASPLVQFDDSPADSFISTPGDNYPSLFSTTNATMDPTDMLTPRSSDERLQTPCEQDIKTEEKSEASTPGSSEKKTKKRKSWGQVLPEPKTNLPPRKRAKTEDEKEQRRVERVLRNRRAAQSSRERKRLEVEALEKRNEELEAMLRDAQKANLLMYQQLQSLRQDSGLATAANPLLDSARDTIALSQELFSSQDGYKNKTGLSNELMLPGSPNATVNPASLSPGLTPVPDTSNTKPAVESESSSEAPSTTFPDVTQHPAEMLSDLPCHMSAEVMSSAPQKVSQTSTQPLLAWLLYFQTIFSSASAILSVCQRPLMQIAMSSKAGFSLRPTPQLLTTIIWLVTLPPASSTSTTSSQTKQALPLQNLWQRATTAPLQTTGSASRSTTLRLKSLRKILSSSPNLARPLSDATMVALRLVSEGRDDRVEASLGGPSATRGEVDRELTDCLSSIALPSREVLLTLLWSIRVEERRQQQRQMRLDVALVPEKSVLQDKRRITNQRYILRVKNAARLGSRKQRTVSRGGRSATFRY</sequence>
<dbReference type="PANTHER" id="PTHR46714">
    <property type="entry name" value="TRANSCRIPTIONAL ACTIVATOR HAC1"/>
    <property type="match status" value="1"/>
</dbReference>
<comment type="caution">
    <text evidence="10">The sequence shown here is derived from an EMBL/GenBank/DDBJ whole genome shotgun (WGS) entry which is preliminary data.</text>
</comment>
<keyword evidence="5" id="KW-0804">Transcription</keyword>
<organism evidence="10 11">
    <name type="scientific">Sarocladium strictum</name>
    <name type="common">Black bundle disease fungus</name>
    <name type="synonym">Acremonium strictum</name>
    <dbReference type="NCBI Taxonomy" id="5046"/>
    <lineage>
        <taxon>Eukaryota</taxon>
        <taxon>Fungi</taxon>
        <taxon>Dikarya</taxon>
        <taxon>Ascomycota</taxon>
        <taxon>Pezizomycotina</taxon>
        <taxon>Sordariomycetes</taxon>
        <taxon>Hypocreomycetidae</taxon>
        <taxon>Hypocreales</taxon>
        <taxon>Sarocladiaceae</taxon>
        <taxon>Sarocladium</taxon>
    </lineage>
</organism>
<dbReference type="GO" id="GO:0000981">
    <property type="term" value="F:DNA-binding transcription factor activity, RNA polymerase II-specific"/>
    <property type="evidence" value="ECO:0007669"/>
    <property type="project" value="InterPro"/>
</dbReference>
<evidence type="ECO:0000256" key="4">
    <source>
        <dbReference type="ARBA" id="ARBA00023125"/>
    </source>
</evidence>
<dbReference type="GO" id="GO:0005634">
    <property type="term" value="C:nucleus"/>
    <property type="evidence" value="ECO:0007669"/>
    <property type="project" value="UniProtKB-SubCell"/>
</dbReference>
<dbReference type="GO" id="GO:0006986">
    <property type="term" value="P:response to unfolded protein"/>
    <property type="evidence" value="ECO:0007669"/>
    <property type="project" value="UniProtKB-KW"/>
</dbReference>
<dbReference type="SUPFAM" id="SSF57959">
    <property type="entry name" value="Leucine zipper domain"/>
    <property type="match status" value="1"/>
</dbReference>
<accession>A0AA39LB43</accession>
<feature type="region of interest" description="Disordered" evidence="8">
    <location>
        <begin position="206"/>
        <end position="260"/>
    </location>
</feature>
<keyword evidence="4" id="KW-0238">DNA-binding</keyword>
<feature type="region of interest" description="Disordered" evidence="8">
    <location>
        <begin position="1"/>
        <end position="133"/>
    </location>
</feature>
<evidence type="ECO:0000256" key="3">
    <source>
        <dbReference type="ARBA" id="ARBA00023015"/>
    </source>
</evidence>
<dbReference type="InterPro" id="IPR044280">
    <property type="entry name" value="Hac1/HY5"/>
</dbReference>
<keyword evidence="7" id="KW-0539">Nucleus</keyword>
<dbReference type="GO" id="GO:0003677">
    <property type="term" value="F:DNA binding"/>
    <property type="evidence" value="ECO:0007669"/>
    <property type="project" value="UniProtKB-KW"/>
</dbReference>
<evidence type="ECO:0000256" key="6">
    <source>
        <dbReference type="ARBA" id="ARBA00023230"/>
    </source>
</evidence>
<keyword evidence="3" id="KW-0805">Transcription regulation</keyword>
<feature type="compositionally biased region" description="Polar residues" evidence="8">
    <location>
        <begin position="21"/>
        <end position="40"/>
    </location>
</feature>
<comment type="similarity">
    <text evidence="2">Belongs to the bZIP family.</text>
</comment>
<dbReference type="InterPro" id="IPR046347">
    <property type="entry name" value="bZIP_sf"/>
</dbReference>
<evidence type="ECO:0000256" key="8">
    <source>
        <dbReference type="SAM" id="MobiDB-lite"/>
    </source>
</evidence>
<dbReference type="SMART" id="SM00338">
    <property type="entry name" value="BRLZ"/>
    <property type="match status" value="1"/>
</dbReference>
<name>A0AA39LB43_SARSR</name>
<dbReference type="AlphaFoldDB" id="A0AA39LB43"/>
<proteinExistence type="inferred from homology"/>
<feature type="compositionally biased region" description="Basic and acidic residues" evidence="8">
    <location>
        <begin position="105"/>
        <end position="119"/>
    </location>
</feature>
<dbReference type="PANTHER" id="PTHR46714:SF6">
    <property type="entry name" value="TRANSCRIPTIONAL ACTIVATOR HAC1"/>
    <property type="match status" value="1"/>
</dbReference>
<protein>
    <recommendedName>
        <fullName evidence="9">BZIP domain-containing protein</fullName>
    </recommendedName>
</protein>
<dbReference type="EMBL" id="JAPDFR010000001">
    <property type="protein sequence ID" value="KAK0390590.1"/>
    <property type="molecule type" value="Genomic_DNA"/>
</dbReference>
<feature type="compositionally biased region" description="Basic and acidic residues" evidence="8">
    <location>
        <begin position="50"/>
        <end position="70"/>
    </location>
</feature>
<dbReference type="InterPro" id="IPR004827">
    <property type="entry name" value="bZIP"/>
</dbReference>
<keyword evidence="6" id="KW-0834">Unfolded protein response</keyword>
<evidence type="ECO:0000256" key="7">
    <source>
        <dbReference type="ARBA" id="ARBA00023242"/>
    </source>
</evidence>
<evidence type="ECO:0000313" key="10">
    <source>
        <dbReference type="EMBL" id="KAK0390590.1"/>
    </source>
</evidence>
<keyword evidence="11" id="KW-1185">Reference proteome</keyword>
<dbReference type="PROSITE" id="PS50217">
    <property type="entry name" value="BZIP"/>
    <property type="match status" value="1"/>
</dbReference>
<evidence type="ECO:0000313" key="11">
    <source>
        <dbReference type="Proteomes" id="UP001175261"/>
    </source>
</evidence>
<evidence type="ECO:0000256" key="5">
    <source>
        <dbReference type="ARBA" id="ARBA00023163"/>
    </source>
</evidence>
<reference evidence="10" key="1">
    <citation type="submission" date="2022-10" db="EMBL/GenBank/DDBJ databases">
        <title>Determination and structural analysis of whole genome sequence of Sarocladium strictum F4-1.</title>
        <authorList>
            <person name="Hu L."/>
            <person name="Jiang Y."/>
        </authorList>
    </citation>
    <scope>NUCLEOTIDE SEQUENCE</scope>
    <source>
        <strain evidence="10">F4-1</strain>
    </source>
</reference>
<evidence type="ECO:0000256" key="1">
    <source>
        <dbReference type="ARBA" id="ARBA00004123"/>
    </source>
</evidence>
<comment type="subcellular location">
    <subcellularLocation>
        <location evidence="1">Nucleus</location>
    </subcellularLocation>
</comment>